<evidence type="ECO:0000313" key="2">
    <source>
        <dbReference type="EMBL" id="REH44749.1"/>
    </source>
</evidence>
<dbReference type="AlphaFoldDB" id="A0A3E0HGA6"/>
<evidence type="ECO:0000313" key="3">
    <source>
        <dbReference type="Proteomes" id="UP000256269"/>
    </source>
</evidence>
<protein>
    <recommendedName>
        <fullName evidence="1">PH domain-containing protein</fullName>
    </recommendedName>
</protein>
<dbReference type="Proteomes" id="UP000256269">
    <property type="component" value="Unassembled WGS sequence"/>
</dbReference>
<name>A0A3E0HGA6_9PSEU</name>
<dbReference type="EMBL" id="QUNO01000008">
    <property type="protein sequence ID" value="REH44749.1"/>
    <property type="molecule type" value="Genomic_DNA"/>
</dbReference>
<reference evidence="2 3" key="1">
    <citation type="submission" date="2018-08" db="EMBL/GenBank/DDBJ databases">
        <title>Genomic Encyclopedia of Archaeal and Bacterial Type Strains, Phase II (KMG-II): from individual species to whole genera.</title>
        <authorList>
            <person name="Goeker M."/>
        </authorList>
    </citation>
    <scope>NUCLEOTIDE SEQUENCE [LARGE SCALE GENOMIC DNA]</scope>
    <source>
        <strain evidence="2 3">DSM 45791</strain>
    </source>
</reference>
<feature type="domain" description="PH" evidence="1">
    <location>
        <begin position="36"/>
        <end position="158"/>
    </location>
</feature>
<dbReference type="OrthoDB" id="4774775at2"/>
<organism evidence="2 3">
    <name type="scientific">Kutzneria buriramensis</name>
    <dbReference type="NCBI Taxonomy" id="1045776"/>
    <lineage>
        <taxon>Bacteria</taxon>
        <taxon>Bacillati</taxon>
        <taxon>Actinomycetota</taxon>
        <taxon>Actinomycetes</taxon>
        <taxon>Pseudonocardiales</taxon>
        <taxon>Pseudonocardiaceae</taxon>
        <taxon>Kutzneria</taxon>
    </lineage>
</organism>
<comment type="caution">
    <text evidence="2">The sequence shown here is derived from an EMBL/GenBank/DDBJ whole genome shotgun (WGS) entry which is preliminary data.</text>
</comment>
<dbReference type="InterPro" id="IPR057446">
    <property type="entry name" value="PH_bac"/>
</dbReference>
<evidence type="ECO:0000259" key="1">
    <source>
        <dbReference type="Pfam" id="PF25362"/>
    </source>
</evidence>
<dbReference type="RefSeq" id="WP_116176680.1">
    <property type="nucleotide sequence ID" value="NZ_CP144375.1"/>
</dbReference>
<sequence>MTRVLLVLIVLAFFLLCIAAMWWGWRNKARRQAETLPALPAAPTELGDELLPEATGVYVSTTTDESWQDRVAVGDVGFRSEATLHLHDKGLLIDRVGATPVWIPRDAVRDAHVGQGLAGKVMLGDGLLIVRWQVENQLLDSGFRADEKEHYQEWVTALRSMAGVGGGAQ</sequence>
<dbReference type="Pfam" id="PF25362">
    <property type="entry name" value="bPH_11"/>
    <property type="match status" value="1"/>
</dbReference>
<accession>A0A3E0HGA6</accession>
<gene>
    <name evidence="2" type="ORF">BCF44_108229</name>
</gene>
<keyword evidence="3" id="KW-1185">Reference proteome</keyword>
<proteinExistence type="predicted"/>